<evidence type="ECO:0000256" key="1">
    <source>
        <dbReference type="SAM" id="MobiDB-lite"/>
    </source>
</evidence>
<reference evidence="2 3" key="1">
    <citation type="submission" date="2024-01" db="EMBL/GenBank/DDBJ databases">
        <title>The genomes of 5 underutilized Papilionoideae crops provide insights into root nodulation and disease resistanc.</title>
        <authorList>
            <person name="Yuan L."/>
        </authorList>
    </citation>
    <scope>NUCLEOTIDE SEQUENCE [LARGE SCALE GENOMIC DNA]</scope>
    <source>
        <strain evidence="2">ZHUSHIDOU_FW_LH</strain>
        <tissue evidence="2">Leaf</tissue>
    </source>
</reference>
<dbReference type="PANTHER" id="PTHR37205">
    <property type="entry name" value="F23A5.30 PROTEIN"/>
    <property type="match status" value="1"/>
</dbReference>
<organism evidence="2 3">
    <name type="scientific">Crotalaria pallida</name>
    <name type="common">Smooth rattlebox</name>
    <name type="synonym">Crotalaria striata</name>
    <dbReference type="NCBI Taxonomy" id="3830"/>
    <lineage>
        <taxon>Eukaryota</taxon>
        <taxon>Viridiplantae</taxon>
        <taxon>Streptophyta</taxon>
        <taxon>Embryophyta</taxon>
        <taxon>Tracheophyta</taxon>
        <taxon>Spermatophyta</taxon>
        <taxon>Magnoliopsida</taxon>
        <taxon>eudicotyledons</taxon>
        <taxon>Gunneridae</taxon>
        <taxon>Pentapetalae</taxon>
        <taxon>rosids</taxon>
        <taxon>fabids</taxon>
        <taxon>Fabales</taxon>
        <taxon>Fabaceae</taxon>
        <taxon>Papilionoideae</taxon>
        <taxon>50 kb inversion clade</taxon>
        <taxon>genistoids sensu lato</taxon>
        <taxon>core genistoids</taxon>
        <taxon>Crotalarieae</taxon>
        <taxon>Crotalaria</taxon>
    </lineage>
</organism>
<dbReference type="AlphaFoldDB" id="A0AAN9ECW7"/>
<keyword evidence="3" id="KW-1185">Reference proteome</keyword>
<dbReference type="GO" id="GO:0009909">
    <property type="term" value="P:regulation of flower development"/>
    <property type="evidence" value="ECO:0007669"/>
    <property type="project" value="InterPro"/>
</dbReference>
<dbReference type="EMBL" id="JAYWIO010000006">
    <property type="protein sequence ID" value="KAK7255089.1"/>
    <property type="molecule type" value="Genomic_DNA"/>
</dbReference>
<accession>A0AAN9ECW7</accession>
<evidence type="ECO:0008006" key="4">
    <source>
        <dbReference type="Google" id="ProtNLM"/>
    </source>
</evidence>
<name>A0AAN9ECW7_CROPI</name>
<feature type="region of interest" description="Disordered" evidence="1">
    <location>
        <begin position="202"/>
        <end position="223"/>
    </location>
</feature>
<protein>
    <recommendedName>
        <fullName evidence="4">Protein HEADING DATE REPRESSOR 1-like</fullName>
    </recommendedName>
</protein>
<sequence>METHGKDRKMVMDDALNGFSLVSTPTIYWKSRRRSASGRNMEVSEDTTNKTAPSKEQDPPQPAPSDEEMQNTTPPSELSERRKALFEPLEPITNINGKRPSAESLLPLPDFESAEYPKGWLNGKKRKLVNVDVVESMRRIAVQEMNRKDREIDGLNEQLEEDSRCLEHLQLQLVEEKSKRAQVERENAMLKDQVNMLMNMLQESEEIGEENEQLGDEAQDGHK</sequence>
<feature type="compositionally biased region" description="Acidic residues" evidence="1">
    <location>
        <begin position="203"/>
        <end position="223"/>
    </location>
</feature>
<feature type="region of interest" description="Disordered" evidence="1">
    <location>
        <begin position="30"/>
        <end position="81"/>
    </location>
</feature>
<dbReference type="InterPro" id="IPR038864">
    <property type="entry name" value="HDR1"/>
</dbReference>
<proteinExistence type="predicted"/>
<dbReference type="Proteomes" id="UP001372338">
    <property type="component" value="Unassembled WGS sequence"/>
</dbReference>
<comment type="caution">
    <text evidence="2">The sequence shown here is derived from an EMBL/GenBank/DDBJ whole genome shotgun (WGS) entry which is preliminary data.</text>
</comment>
<evidence type="ECO:0000313" key="2">
    <source>
        <dbReference type="EMBL" id="KAK7255089.1"/>
    </source>
</evidence>
<dbReference type="PANTHER" id="PTHR37205:SF1">
    <property type="entry name" value="F23A5.30 PROTEIN"/>
    <property type="match status" value="1"/>
</dbReference>
<gene>
    <name evidence="2" type="ORF">RIF29_28492</name>
</gene>
<evidence type="ECO:0000313" key="3">
    <source>
        <dbReference type="Proteomes" id="UP001372338"/>
    </source>
</evidence>